<sequence>MEKSYIVIAMIVSLIMITSVRIIFAYLSKSKYFLVDHAKWVDLHGNILKITDELLSIGALLFSASIIFLLGRVSHGLSLSISIIIVCLFYCMYCWLGIVLRLGNMVYPVNQIKILDEKFIDKALLQIYSRLHLADLSLGLLTIFVSNMSDNVYVQWSGYFVGILQMIFTYYSKIIRHREHIFTTIIWCIWMIIFQWSLIK</sequence>
<keyword evidence="1" id="KW-0472">Membrane</keyword>
<reference evidence="2 3" key="1">
    <citation type="submission" date="2020-07" db="EMBL/GenBank/DDBJ databases">
        <title>Facklamia lactis sp. nov., isolated from raw milk.</title>
        <authorList>
            <person name="Doll E.V."/>
            <person name="Huptas C."/>
            <person name="Staib L."/>
            <person name="Wenning M."/>
            <person name="Scherer S."/>
        </authorList>
    </citation>
    <scope>NUCLEOTIDE SEQUENCE [LARGE SCALE GENOMIC DNA]</scope>
    <source>
        <strain evidence="2 3">DSM 111018</strain>
    </source>
</reference>
<proteinExistence type="predicted"/>
<feature type="transmembrane region" description="Helical" evidence="1">
    <location>
        <begin position="79"/>
        <end position="102"/>
    </location>
</feature>
<name>A0ABS0LV07_9LACT</name>
<accession>A0ABS0LV07</accession>
<organism evidence="2 3">
    <name type="scientific">Facklamia lactis</name>
    <dbReference type="NCBI Taxonomy" id="2749967"/>
    <lineage>
        <taxon>Bacteria</taxon>
        <taxon>Bacillati</taxon>
        <taxon>Bacillota</taxon>
        <taxon>Bacilli</taxon>
        <taxon>Lactobacillales</taxon>
        <taxon>Aerococcaceae</taxon>
        <taxon>Facklamia</taxon>
    </lineage>
</organism>
<evidence type="ECO:0000313" key="2">
    <source>
        <dbReference type="EMBL" id="MBG9987300.1"/>
    </source>
</evidence>
<dbReference type="EMBL" id="JACBXQ010000007">
    <property type="protein sequence ID" value="MBG9987300.1"/>
    <property type="molecule type" value="Genomic_DNA"/>
</dbReference>
<feature type="transmembrane region" description="Helical" evidence="1">
    <location>
        <begin position="180"/>
        <end position="199"/>
    </location>
</feature>
<keyword evidence="3" id="KW-1185">Reference proteome</keyword>
<gene>
    <name evidence="2" type="ORF">HZY91_10520</name>
</gene>
<evidence type="ECO:0000313" key="3">
    <source>
        <dbReference type="Proteomes" id="UP000721415"/>
    </source>
</evidence>
<comment type="caution">
    <text evidence="2">The sequence shown here is derived from an EMBL/GenBank/DDBJ whole genome shotgun (WGS) entry which is preliminary data.</text>
</comment>
<protein>
    <submittedName>
        <fullName evidence="2">Uncharacterized protein</fullName>
    </submittedName>
</protein>
<dbReference type="RefSeq" id="WP_197116222.1">
    <property type="nucleotide sequence ID" value="NZ_JACBXQ010000007.1"/>
</dbReference>
<dbReference type="Proteomes" id="UP000721415">
    <property type="component" value="Unassembled WGS sequence"/>
</dbReference>
<feature type="transmembrane region" description="Helical" evidence="1">
    <location>
        <begin position="6"/>
        <end position="27"/>
    </location>
</feature>
<keyword evidence="1" id="KW-0812">Transmembrane</keyword>
<feature type="transmembrane region" description="Helical" evidence="1">
    <location>
        <begin position="54"/>
        <end position="73"/>
    </location>
</feature>
<evidence type="ECO:0000256" key="1">
    <source>
        <dbReference type="SAM" id="Phobius"/>
    </source>
</evidence>
<keyword evidence="1" id="KW-1133">Transmembrane helix</keyword>
<feature type="transmembrane region" description="Helical" evidence="1">
    <location>
        <begin position="152"/>
        <end position="171"/>
    </location>
</feature>